<dbReference type="GO" id="GO:0051536">
    <property type="term" value="F:iron-sulfur cluster binding"/>
    <property type="evidence" value="ECO:0007669"/>
    <property type="project" value="InterPro"/>
</dbReference>
<sequence length="276" mass="29763">MRISIAASLLLIVTTASSFVVKIPSSSSSRPWSVVQLNEQIISPFDTGGVAASEFLKDDNVDEDDVLNQVIAMTDGDVGRYQAEMEAEAQAEATATATLDAPSSSSGPLDLTWENVEMVLDSMREYLIADGGNVIIKEIDGPVVRLELQGNCGTCPSSTQTMKMGLERGLKERIPEISEVVQSLPEGPPLNEEQVDVILDGVRPFLEVAGSDIHLAKLSGVGSLQPTILLHMEGSSAALKSVKMEISQRLQRHFMLSGLHVLWDDDNEDSESGGFY</sequence>
<protein>
    <recommendedName>
        <fullName evidence="3">NIF system FeS cluster assembly NifU C-terminal domain-containing protein</fullName>
    </recommendedName>
</protein>
<feature type="chain" id="PRO_5031220508" description="NIF system FeS cluster assembly NifU C-terminal domain-containing protein" evidence="2">
    <location>
        <begin position="19"/>
        <end position="276"/>
    </location>
</feature>
<evidence type="ECO:0000259" key="3">
    <source>
        <dbReference type="Pfam" id="PF01106"/>
    </source>
</evidence>
<evidence type="ECO:0000313" key="4">
    <source>
        <dbReference type="EMBL" id="CAD9283068.1"/>
    </source>
</evidence>
<dbReference type="AlphaFoldDB" id="A0A7S1V170"/>
<comment type="similarity">
    <text evidence="1">Belongs to the NifU family.</text>
</comment>
<evidence type="ECO:0000256" key="2">
    <source>
        <dbReference type="SAM" id="SignalP"/>
    </source>
</evidence>
<accession>A0A7S1V170</accession>
<proteinExistence type="inferred from homology"/>
<feature type="signal peptide" evidence="2">
    <location>
        <begin position="1"/>
        <end position="18"/>
    </location>
</feature>
<dbReference type="PANTHER" id="PTHR11178">
    <property type="entry name" value="IRON-SULFUR CLUSTER SCAFFOLD PROTEIN NFU-RELATED"/>
    <property type="match status" value="1"/>
</dbReference>
<feature type="domain" description="NIF system FeS cluster assembly NifU C-terminal" evidence="3">
    <location>
        <begin position="116"/>
        <end position="181"/>
    </location>
</feature>
<dbReference type="InterPro" id="IPR034904">
    <property type="entry name" value="FSCA_dom_sf"/>
</dbReference>
<dbReference type="EMBL" id="HBGK01023209">
    <property type="protein sequence ID" value="CAD9283068.1"/>
    <property type="molecule type" value="Transcribed_RNA"/>
</dbReference>
<dbReference type="SUPFAM" id="SSF117916">
    <property type="entry name" value="Fe-S cluster assembly (FSCA) domain-like"/>
    <property type="match status" value="1"/>
</dbReference>
<dbReference type="GO" id="GO:0005506">
    <property type="term" value="F:iron ion binding"/>
    <property type="evidence" value="ECO:0007669"/>
    <property type="project" value="InterPro"/>
</dbReference>
<reference evidence="4" key="1">
    <citation type="submission" date="2021-01" db="EMBL/GenBank/DDBJ databases">
        <authorList>
            <person name="Corre E."/>
            <person name="Pelletier E."/>
            <person name="Niang G."/>
            <person name="Scheremetjew M."/>
            <person name="Finn R."/>
            <person name="Kale V."/>
            <person name="Holt S."/>
            <person name="Cochrane G."/>
            <person name="Meng A."/>
            <person name="Brown T."/>
            <person name="Cohen L."/>
        </authorList>
    </citation>
    <scope>NUCLEOTIDE SEQUENCE</scope>
    <source>
        <strain evidence="4">CCMP 410</strain>
    </source>
</reference>
<evidence type="ECO:0000256" key="1">
    <source>
        <dbReference type="ARBA" id="ARBA00006420"/>
    </source>
</evidence>
<dbReference type="GO" id="GO:0009536">
    <property type="term" value="C:plastid"/>
    <property type="evidence" value="ECO:0007669"/>
    <property type="project" value="UniProtKB-ARBA"/>
</dbReference>
<gene>
    <name evidence="4" type="ORF">GOCE00092_LOCUS11980</name>
</gene>
<dbReference type="Pfam" id="PF01106">
    <property type="entry name" value="NifU"/>
    <property type="match status" value="1"/>
</dbReference>
<dbReference type="FunFam" id="3.30.300.130:FF:000003">
    <property type="entry name" value="NifU-like protein 3, chloroplastic"/>
    <property type="match status" value="1"/>
</dbReference>
<dbReference type="Gene3D" id="3.30.300.130">
    <property type="entry name" value="Fe-S cluster assembly (FSCA)"/>
    <property type="match status" value="2"/>
</dbReference>
<name>A0A7S1V170_9STRA</name>
<dbReference type="PANTHER" id="PTHR11178:SF25">
    <property type="entry name" value="NIFU-LIKE PROTEIN 3, CHLOROPLASTIC"/>
    <property type="match status" value="1"/>
</dbReference>
<dbReference type="GO" id="GO:0005739">
    <property type="term" value="C:mitochondrion"/>
    <property type="evidence" value="ECO:0007669"/>
    <property type="project" value="TreeGrafter"/>
</dbReference>
<organism evidence="4">
    <name type="scientific">Grammatophora oceanica</name>
    <dbReference type="NCBI Taxonomy" id="210454"/>
    <lineage>
        <taxon>Eukaryota</taxon>
        <taxon>Sar</taxon>
        <taxon>Stramenopiles</taxon>
        <taxon>Ochrophyta</taxon>
        <taxon>Bacillariophyta</taxon>
        <taxon>Fragilariophyceae</taxon>
        <taxon>Fragilariophycidae</taxon>
        <taxon>Rhabdonematales</taxon>
        <taxon>Grammatophoraceae</taxon>
        <taxon>Grammatophora</taxon>
    </lineage>
</organism>
<dbReference type="GO" id="GO:0005198">
    <property type="term" value="F:structural molecule activity"/>
    <property type="evidence" value="ECO:0007669"/>
    <property type="project" value="UniProtKB-ARBA"/>
</dbReference>
<dbReference type="GO" id="GO:0016226">
    <property type="term" value="P:iron-sulfur cluster assembly"/>
    <property type="evidence" value="ECO:0007669"/>
    <property type="project" value="InterPro"/>
</dbReference>
<keyword evidence="2" id="KW-0732">Signal</keyword>
<dbReference type="InterPro" id="IPR001075">
    <property type="entry name" value="NIF_FeS_clus_asmbl_NifU_C"/>
</dbReference>